<comment type="caution">
    <text evidence="1">The sequence shown here is derived from an EMBL/GenBank/DDBJ whole genome shotgun (WGS) entry which is preliminary data.</text>
</comment>
<organism evidence="1 2">
    <name type="scientific">Nephila pilipes</name>
    <name type="common">Giant wood spider</name>
    <name type="synonym">Nephila maculata</name>
    <dbReference type="NCBI Taxonomy" id="299642"/>
    <lineage>
        <taxon>Eukaryota</taxon>
        <taxon>Metazoa</taxon>
        <taxon>Ecdysozoa</taxon>
        <taxon>Arthropoda</taxon>
        <taxon>Chelicerata</taxon>
        <taxon>Arachnida</taxon>
        <taxon>Araneae</taxon>
        <taxon>Araneomorphae</taxon>
        <taxon>Entelegynae</taxon>
        <taxon>Araneoidea</taxon>
        <taxon>Nephilidae</taxon>
        <taxon>Nephila</taxon>
    </lineage>
</organism>
<dbReference type="EMBL" id="BMAW01061471">
    <property type="protein sequence ID" value="GFT31268.1"/>
    <property type="molecule type" value="Genomic_DNA"/>
</dbReference>
<keyword evidence="2" id="KW-1185">Reference proteome</keyword>
<gene>
    <name evidence="1" type="ORF">NPIL_308371</name>
</gene>
<dbReference type="AlphaFoldDB" id="A0A8X6TMF0"/>
<name>A0A8X6TMF0_NEPPI</name>
<evidence type="ECO:0000313" key="2">
    <source>
        <dbReference type="Proteomes" id="UP000887013"/>
    </source>
</evidence>
<sequence>MPIEIYFGEFNDKQVCFGHRIQINFCTIPTTTKVTASMSRSDKIFPPPHPGTISGGLQRFADADYRKQGHVYRAPSGPARNRRTSSRVTSVCGCRSGVWMMGLVWFDDRVKMSTGTDGVDFVVRWCWTVHRYKHLLMASGQRGRWDQFVVHLSPGFSRFFLDVRIGQHQGPPAKRSDRTGSP</sequence>
<evidence type="ECO:0000313" key="1">
    <source>
        <dbReference type="EMBL" id="GFT31268.1"/>
    </source>
</evidence>
<protein>
    <submittedName>
        <fullName evidence="1">Uncharacterized protein</fullName>
    </submittedName>
</protein>
<accession>A0A8X6TMF0</accession>
<proteinExistence type="predicted"/>
<reference evidence="1" key="1">
    <citation type="submission" date="2020-08" db="EMBL/GenBank/DDBJ databases">
        <title>Multicomponent nature underlies the extraordinary mechanical properties of spider dragline silk.</title>
        <authorList>
            <person name="Kono N."/>
            <person name="Nakamura H."/>
            <person name="Mori M."/>
            <person name="Yoshida Y."/>
            <person name="Ohtoshi R."/>
            <person name="Malay A.D."/>
            <person name="Moran D.A.P."/>
            <person name="Tomita M."/>
            <person name="Numata K."/>
            <person name="Arakawa K."/>
        </authorList>
    </citation>
    <scope>NUCLEOTIDE SEQUENCE</scope>
</reference>
<dbReference type="Proteomes" id="UP000887013">
    <property type="component" value="Unassembled WGS sequence"/>
</dbReference>